<evidence type="ECO:0000256" key="1">
    <source>
        <dbReference type="ARBA" id="ARBA00004871"/>
    </source>
</evidence>
<dbReference type="EMBL" id="JALIDZ010000009">
    <property type="protein sequence ID" value="MCT8973990.1"/>
    <property type="molecule type" value="Genomic_DNA"/>
</dbReference>
<keyword evidence="3" id="KW-0028">Amino-acid biosynthesis</keyword>
<dbReference type="SUPFAM" id="SSF53223">
    <property type="entry name" value="Aminoacid dehydrogenase-like, N-terminal domain"/>
    <property type="match status" value="1"/>
</dbReference>
<dbReference type="RefSeq" id="WP_261617569.1">
    <property type="nucleotide sequence ID" value="NZ_JALIDZ010000009.1"/>
</dbReference>
<evidence type="ECO:0000313" key="6">
    <source>
        <dbReference type="Proteomes" id="UP001320898"/>
    </source>
</evidence>
<comment type="pathway">
    <text evidence="1">Metabolic intermediate biosynthesis; chorismate biosynthesis; chorismate from D-erythrose 4-phosphate and phosphoenolpyruvate: step 4/7.</text>
</comment>
<dbReference type="GO" id="GO:0004764">
    <property type="term" value="F:shikimate 3-dehydrogenase (NADP+) activity"/>
    <property type="evidence" value="ECO:0007669"/>
    <property type="project" value="UniProtKB-EC"/>
</dbReference>
<dbReference type="PANTHER" id="PTHR21089:SF1">
    <property type="entry name" value="BIFUNCTIONAL 3-DEHYDROQUINATE DEHYDRATASE_SHIKIMATE DEHYDROGENASE, CHLOROPLASTIC"/>
    <property type="match status" value="1"/>
</dbReference>
<evidence type="ECO:0000256" key="3">
    <source>
        <dbReference type="ARBA" id="ARBA00023141"/>
    </source>
</evidence>
<sequence>MKSDTAVHDEIGLSDASVALRAGLVGRGIQQSLSPRMHVAEGTRLGLDYEYHLFDFDILGASDSDLPMLVEKLGREGYAGLNVTHPFKERVISCLDGLSADADVIGAVNTVVFGPSGAIGHNTDCWGFAESFRRGLHAPRLDTVVLLGAGGAGLAVAKALLDLGAGRIAIADTDPGKSIRLSKHIGETYGADRIADTTDLEAAVASASGVVNATPVGMAKYPGTPLPVDWLRPDQWVADIVYFPAETELLKAARAIGSQVLPGAGMAIFQAVMAFRLITGVDPDPVQMAAHFGAR</sequence>
<dbReference type="Gene3D" id="3.40.50.10860">
    <property type="entry name" value="Leucine Dehydrogenase, chain A, domain 1"/>
    <property type="match status" value="1"/>
</dbReference>
<dbReference type="CDD" id="cd01065">
    <property type="entry name" value="NAD_bind_Shikimate_DH"/>
    <property type="match status" value="1"/>
</dbReference>
<dbReference type="InterPro" id="IPR022893">
    <property type="entry name" value="Shikimate_DH_fam"/>
</dbReference>
<dbReference type="GO" id="GO:0050661">
    <property type="term" value="F:NADP binding"/>
    <property type="evidence" value="ECO:0007669"/>
    <property type="project" value="TreeGrafter"/>
</dbReference>
<dbReference type="SUPFAM" id="SSF51735">
    <property type="entry name" value="NAD(P)-binding Rossmann-fold domains"/>
    <property type="match status" value="1"/>
</dbReference>
<dbReference type="InterPro" id="IPR046346">
    <property type="entry name" value="Aminoacid_DH-like_N_sf"/>
</dbReference>
<dbReference type="AlphaFoldDB" id="A0AAW5R3L8"/>
<evidence type="ECO:0000259" key="4">
    <source>
        <dbReference type="Pfam" id="PF08501"/>
    </source>
</evidence>
<reference evidence="5 6" key="1">
    <citation type="submission" date="2022-04" db="EMBL/GenBank/DDBJ databases">
        <authorList>
            <person name="Ye Y.-Q."/>
            <person name="Du Z.-J."/>
        </authorList>
    </citation>
    <scope>NUCLEOTIDE SEQUENCE [LARGE SCALE GENOMIC DNA]</scope>
    <source>
        <strain evidence="5 6">A6E488</strain>
    </source>
</reference>
<protein>
    <submittedName>
        <fullName evidence="5">Shikimate dehydrogenase</fullName>
        <ecNumber evidence="5">1.1.1.25</ecNumber>
    </submittedName>
</protein>
<dbReference type="Gene3D" id="3.40.50.720">
    <property type="entry name" value="NAD(P)-binding Rossmann-like Domain"/>
    <property type="match status" value="1"/>
</dbReference>
<accession>A0AAW5R3L8</accession>
<comment type="caution">
    <text evidence="5">The sequence shown here is derived from an EMBL/GenBank/DDBJ whole genome shotgun (WGS) entry which is preliminary data.</text>
</comment>
<dbReference type="Pfam" id="PF08501">
    <property type="entry name" value="Shikimate_dh_N"/>
    <property type="match status" value="1"/>
</dbReference>
<keyword evidence="2 5" id="KW-0560">Oxidoreductase</keyword>
<dbReference type="PANTHER" id="PTHR21089">
    <property type="entry name" value="SHIKIMATE DEHYDROGENASE"/>
    <property type="match status" value="1"/>
</dbReference>
<dbReference type="InterPro" id="IPR036291">
    <property type="entry name" value="NAD(P)-bd_dom_sf"/>
</dbReference>
<dbReference type="Proteomes" id="UP001320898">
    <property type="component" value="Unassembled WGS sequence"/>
</dbReference>
<gene>
    <name evidence="5" type="ORF">MUB46_19150</name>
</gene>
<feature type="domain" description="Shikimate dehydrogenase substrate binding N-terminal" evidence="4">
    <location>
        <begin position="24"/>
        <end position="111"/>
    </location>
</feature>
<keyword evidence="6" id="KW-1185">Reference proteome</keyword>
<evidence type="ECO:0000256" key="2">
    <source>
        <dbReference type="ARBA" id="ARBA00023002"/>
    </source>
</evidence>
<organism evidence="5 6">
    <name type="scientific">Microbaculum marinisediminis</name>
    <dbReference type="NCBI Taxonomy" id="2931392"/>
    <lineage>
        <taxon>Bacteria</taxon>
        <taxon>Pseudomonadati</taxon>
        <taxon>Pseudomonadota</taxon>
        <taxon>Alphaproteobacteria</taxon>
        <taxon>Hyphomicrobiales</taxon>
        <taxon>Tepidamorphaceae</taxon>
        <taxon>Microbaculum</taxon>
    </lineage>
</organism>
<name>A0AAW5R3L8_9HYPH</name>
<keyword evidence="3" id="KW-0057">Aromatic amino acid biosynthesis</keyword>
<dbReference type="GO" id="GO:0005829">
    <property type="term" value="C:cytosol"/>
    <property type="evidence" value="ECO:0007669"/>
    <property type="project" value="TreeGrafter"/>
</dbReference>
<evidence type="ECO:0000313" key="5">
    <source>
        <dbReference type="EMBL" id="MCT8973990.1"/>
    </source>
</evidence>
<dbReference type="GO" id="GO:0019632">
    <property type="term" value="P:shikimate metabolic process"/>
    <property type="evidence" value="ECO:0007669"/>
    <property type="project" value="TreeGrafter"/>
</dbReference>
<dbReference type="GO" id="GO:0009423">
    <property type="term" value="P:chorismate biosynthetic process"/>
    <property type="evidence" value="ECO:0007669"/>
    <property type="project" value="TreeGrafter"/>
</dbReference>
<dbReference type="GO" id="GO:0009073">
    <property type="term" value="P:aromatic amino acid family biosynthetic process"/>
    <property type="evidence" value="ECO:0007669"/>
    <property type="project" value="UniProtKB-KW"/>
</dbReference>
<dbReference type="InterPro" id="IPR013708">
    <property type="entry name" value="Shikimate_DH-bd_N"/>
</dbReference>
<dbReference type="EC" id="1.1.1.25" evidence="5"/>
<proteinExistence type="predicted"/>
<dbReference type="NCBIfam" id="NF009201">
    <property type="entry name" value="PRK12549.1"/>
    <property type="match status" value="1"/>
</dbReference>